<keyword evidence="2" id="KW-1185">Reference proteome</keyword>
<sequence length="192" mass="20584">MEGSMYPPASKLEGESSSAAAAAAEGEPVTGIPVGMFYPAPPMERVVSCRVGPAGGAWTTGLCDCSDDCNTCCMACWCPCIPVGQIAEIVDKGSSSCPLNGVLYCLVFHVSGGMCQWLYPCAYRAKLRAAYGLPETPCSDCVVNFCCQTCSIAQMHRELQNRGYDPSLGWEVNSRRMMVTPPQHQAMEGMTR</sequence>
<evidence type="ECO:0008006" key="3">
    <source>
        <dbReference type="Google" id="ProtNLM"/>
    </source>
</evidence>
<dbReference type="AlphaFoldDB" id="J3N0K6"/>
<dbReference type="STRING" id="4533.J3N0K6"/>
<dbReference type="InterPro" id="IPR006461">
    <property type="entry name" value="PLAC_motif_containing"/>
</dbReference>
<dbReference type="Proteomes" id="UP000006038">
    <property type="component" value="Chromosome 10"/>
</dbReference>
<accession>J3N0K6</accession>
<reference evidence="1" key="1">
    <citation type="journal article" date="2013" name="Nat. Commun.">
        <title>Whole-genome sequencing of Oryza brachyantha reveals mechanisms underlying Oryza genome evolution.</title>
        <authorList>
            <person name="Chen J."/>
            <person name="Huang Q."/>
            <person name="Gao D."/>
            <person name="Wang J."/>
            <person name="Lang Y."/>
            <person name="Liu T."/>
            <person name="Li B."/>
            <person name="Bai Z."/>
            <person name="Luis Goicoechea J."/>
            <person name="Liang C."/>
            <person name="Chen C."/>
            <person name="Zhang W."/>
            <person name="Sun S."/>
            <person name="Liao Y."/>
            <person name="Zhang X."/>
            <person name="Yang L."/>
            <person name="Song C."/>
            <person name="Wang M."/>
            <person name="Shi J."/>
            <person name="Liu G."/>
            <person name="Liu J."/>
            <person name="Zhou H."/>
            <person name="Zhou W."/>
            <person name="Yu Q."/>
            <person name="An N."/>
            <person name="Chen Y."/>
            <person name="Cai Q."/>
            <person name="Wang B."/>
            <person name="Liu B."/>
            <person name="Min J."/>
            <person name="Huang Y."/>
            <person name="Wu H."/>
            <person name="Li Z."/>
            <person name="Zhang Y."/>
            <person name="Yin Y."/>
            <person name="Song W."/>
            <person name="Jiang J."/>
            <person name="Jackson S.A."/>
            <person name="Wing R.A."/>
            <person name="Wang J."/>
            <person name="Chen M."/>
        </authorList>
    </citation>
    <scope>NUCLEOTIDE SEQUENCE [LARGE SCALE GENOMIC DNA]</scope>
    <source>
        <strain evidence="1">cv. IRGC 101232</strain>
    </source>
</reference>
<dbReference type="Gramene" id="OB10G10540.1">
    <property type="protein sequence ID" value="OB10G10540.1"/>
    <property type="gene ID" value="OB10G10540"/>
</dbReference>
<dbReference type="Pfam" id="PF04749">
    <property type="entry name" value="PLAC8"/>
    <property type="match status" value="1"/>
</dbReference>
<dbReference type="OMA" id="MMTPPQH"/>
<dbReference type="OrthoDB" id="1045822at2759"/>
<name>J3N0K6_ORYBR</name>
<evidence type="ECO:0000313" key="1">
    <source>
        <dbReference type="EnsemblPlants" id="OB10G10540.1"/>
    </source>
</evidence>
<evidence type="ECO:0000313" key="2">
    <source>
        <dbReference type="Proteomes" id="UP000006038"/>
    </source>
</evidence>
<dbReference type="NCBIfam" id="TIGR01571">
    <property type="entry name" value="A_thal_Cys_rich"/>
    <property type="match status" value="1"/>
</dbReference>
<dbReference type="PANTHER" id="PTHR15907">
    <property type="entry name" value="DUF614 FAMILY PROTEIN-RELATED"/>
    <property type="match status" value="1"/>
</dbReference>
<gene>
    <name evidence="1" type="primary">LOC102710331</name>
</gene>
<dbReference type="HOGENOM" id="CLU_083147_1_1_1"/>
<dbReference type="GeneID" id="102710331"/>
<protein>
    <recommendedName>
        <fullName evidence="3">Cadmium resistance protein</fullName>
    </recommendedName>
</protein>
<reference evidence="1" key="2">
    <citation type="submission" date="2013-04" db="UniProtKB">
        <authorList>
            <consortium name="EnsemblPlants"/>
        </authorList>
    </citation>
    <scope>IDENTIFICATION</scope>
</reference>
<proteinExistence type="predicted"/>
<dbReference type="EnsemblPlants" id="OB10G10540.1">
    <property type="protein sequence ID" value="OB10G10540.1"/>
    <property type="gene ID" value="OB10G10540"/>
</dbReference>
<organism evidence="1">
    <name type="scientific">Oryza brachyantha</name>
    <name type="common">malo sina</name>
    <dbReference type="NCBI Taxonomy" id="4533"/>
    <lineage>
        <taxon>Eukaryota</taxon>
        <taxon>Viridiplantae</taxon>
        <taxon>Streptophyta</taxon>
        <taxon>Embryophyta</taxon>
        <taxon>Tracheophyta</taxon>
        <taxon>Spermatophyta</taxon>
        <taxon>Magnoliopsida</taxon>
        <taxon>Liliopsida</taxon>
        <taxon>Poales</taxon>
        <taxon>Poaceae</taxon>
        <taxon>BOP clade</taxon>
        <taxon>Oryzoideae</taxon>
        <taxon>Oryzeae</taxon>
        <taxon>Oryzinae</taxon>
        <taxon>Oryza</taxon>
    </lineage>
</organism>
<dbReference type="RefSeq" id="XP_006661605.2">
    <property type="nucleotide sequence ID" value="XM_006661542.2"/>
</dbReference>
<dbReference type="eggNOG" id="ENOG502S7UD">
    <property type="taxonomic scope" value="Eukaryota"/>
</dbReference>
<dbReference type="KEGG" id="obr:102710331"/>